<dbReference type="EMBL" id="JAANIB010007267">
    <property type="protein sequence ID" value="KAG5326758.1"/>
    <property type="molecule type" value="Genomic_DNA"/>
</dbReference>
<name>A0A836FVZ0_9HYME</name>
<dbReference type="AlphaFoldDB" id="A0A836FVZ0"/>
<dbReference type="GO" id="GO:0004045">
    <property type="term" value="F:peptidyl-tRNA hydrolase activity"/>
    <property type="evidence" value="ECO:0007669"/>
    <property type="project" value="UniProtKB-EC"/>
</dbReference>
<evidence type="ECO:0000256" key="1">
    <source>
        <dbReference type="ARBA" id="ARBA00013260"/>
    </source>
</evidence>
<dbReference type="FunFam" id="3.40.1490.10:FF:000001">
    <property type="entry name" value="Peptidyl-tRNA hydrolase 2"/>
    <property type="match status" value="1"/>
</dbReference>
<comment type="catalytic activity">
    <reaction evidence="4">
        <text>an N-acyl-L-alpha-aminoacyl-tRNA + H2O = an N-acyl-L-amino acid + a tRNA + H(+)</text>
        <dbReference type="Rhea" id="RHEA:54448"/>
        <dbReference type="Rhea" id="RHEA-COMP:10123"/>
        <dbReference type="Rhea" id="RHEA-COMP:13883"/>
        <dbReference type="ChEBI" id="CHEBI:15377"/>
        <dbReference type="ChEBI" id="CHEBI:15378"/>
        <dbReference type="ChEBI" id="CHEBI:59874"/>
        <dbReference type="ChEBI" id="CHEBI:78442"/>
        <dbReference type="ChEBI" id="CHEBI:138191"/>
        <dbReference type="EC" id="3.1.1.29"/>
    </reaction>
</comment>
<evidence type="ECO:0000256" key="2">
    <source>
        <dbReference type="ARBA" id="ARBA00022801"/>
    </source>
</evidence>
<evidence type="ECO:0000256" key="3">
    <source>
        <dbReference type="ARBA" id="ARBA00038050"/>
    </source>
</evidence>
<dbReference type="NCBIfam" id="TIGR00283">
    <property type="entry name" value="arch_pth2"/>
    <property type="match status" value="1"/>
</dbReference>
<keyword evidence="6" id="KW-1185">Reference proteome</keyword>
<dbReference type="NCBIfam" id="NF003314">
    <property type="entry name" value="PRK04322.1"/>
    <property type="match status" value="1"/>
</dbReference>
<dbReference type="CDD" id="cd02430">
    <property type="entry name" value="PTH2"/>
    <property type="match status" value="1"/>
</dbReference>
<dbReference type="PANTHER" id="PTHR12649:SF11">
    <property type="entry name" value="PEPTIDYL-TRNA HYDROLASE 2, MITOCHONDRIAL"/>
    <property type="match status" value="1"/>
</dbReference>
<dbReference type="Gene3D" id="3.40.1490.10">
    <property type="entry name" value="Bit1"/>
    <property type="match status" value="1"/>
</dbReference>
<keyword evidence="2 5" id="KW-0378">Hydrolase</keyword>
<organism evidence="5 6">
    <name type="scientific">Acromyrmex heyeri</name>
    <dbReference type="NCBI Taxonomy" id="230685"/>
    <lineage>
        <taxon>Eukaryota</taxon>
        <taxon>Metazoa</taxon>
        <taxon>Ecdysozoa</taxon>
        <taxon>Arthropoda</taxon>
        <taxon>Hexapoda</taxon>
        <taxon>Insecta</taxon>
        <taxon>Pterygota</taxon>
        <taxon>Neoptera</taxon>
        <taxon>Endopterygota</taxon>
        <taxon>Hymenoptera</taxon>
        <taxon>Apocrita</taxon>
        <taxon>Aculeata</taxon>
        <taxon>Formicoidea</taxon>
        <taxon>Formicidae</taxon>
        <taxon>Myrmicinae</taxon>
        <taxon>Acromyrmex</taxon>
    </lineage>
</organism>
<dbReference type="OrthoDB" id="1733656at2759"/>
<evidence type="ECO:0000313" key="5">
    <source>
        <dbReference type="EMBL" id="KAG5326758.1"/>
    </source>
</evidence>
<protein>
    <recommendedName>
        <fullName evidence="1">peptidyl-tRNA hydrolase</fullName>
        <ecNumber evidence="1">3.1.1.29</ecNumber>
    </recommendedName>
</protein>
<dbReference type="SUPFAM" id="SSF102462">
    <property type="entry name" value="Peptidyl-tRNA hydrolase II"/>
    <property type="match status" value="1"/>
</dbReference>
<evidence type="ECO:0000256" key="4">
    <source>
        <dbReference type="ARBA" id="ARBA00048707"/>
    </source>
</evidence>
<feature type="non-terminal residue" evidence="5">
    <location>
        <position position="1"/>
    </location>
</feature>
<sequence>MRSMMSKYIRSFLPPVWNGESCKMVIVVRSDLPMGKGKIAAQCAHAALECCRQTLNNEKKRLMFESWLQCGQPKIVVKIPNEEELLILAGKAERVGLITAIIKDAGITQLKPGTITVVGIGPGSNETIDSLTSRLKLL</sequence>
<gene>
    <name evidence="5" type="primary">Ptrh2_0</name>
    <name evidence="5" type="ORF">G6Z77_0014392</name>
</gene>
<dbReference type="Proteomes" id="UP000670152">
    <property type="component" value="Unassembled WGS sequence"/>
</dbReference>
<dbReference type="InterPro" id="IPR023476">
    <property type="entry name" value="Pep_tRNA_hydro_II_dom_sf"/>
</dbReference>
<dbReference type="InterPro" id="IPR002833">
    <property type="entry name" value="PTH2"/>
</dbReference>
<dbReference type="PANTHER" id="PTHR12649">
    <property type="entry name" value="PEPTIDYL-TRNA HYDROLASE 2"/>
    <property type="match status" value="1"/>
</dbReference>
<evidence type="ECO:0000313" key="6">
    <source>
        <dbReference type="Proteomes" id="UP000670152"/>
    </source>
</evidence>
<proteinExistence type="inferred from homology"/>
<reference evidence="5 6" key="1">
    <citation type="submission" date="2020-02" db="EMBL/GenBank/DDBJ databases">
        <title>Relaxed selection underlies rapid genomic changes in the transitions from sociality to social parasitism in ants.</title>
        <authorList>
            <person name="Bi X."/>
        </authorList>
    </citation>
    <scope>NUCLEOTIDE SEQUENCE [LARGE SCALE GENOMIC DNA]</scope>
    <source>
        <strain evidence="5">BGI-DK2014b</strain>
        <tissue evidence="5">Whole body</tissue>
    </source>
</reference>
<comment type="caution">
    <text evidence="5">The sequence shown here is derived from an EMBL/GenBank/DDBJ whole genome shotgun (WGS) entry which is preliminary data.</text>
</comment>
<comment type="similarity">
    <text evidence="3">Belongs to the PTH2 family.</text>
</comment>
<dbReference type="Pfam" id="PF01981">
    <property type="entry name" value="PTH2"/>
    <property type="match status" value="1"/>
</dbReference>
<feature type="non-terminal residue" evidence="5">
    <location>
        <position position="138"/>
    </location>
</feature>
<dbReference type="EC" id="3.1.1.29" evidence="1"/>
<accession>A0A836FVZ0</accession>
<dbReference type="GO" id="GO:0005829">
    <property type="term" value="C:cytosol"/>
    <property type="evidence" value="ECO:0007669"/>
    <property type="project" value="TreeGrafter"/>
</dbReference>